<evidence type="ECO:0000313" key="1">
    <source>
        <dbReference type="EMBL" id="MBE9396245.1"/>
    </source>
</evidence>
<dbReference type="RefSeq" id="WP_193951791.1">
    <property type="nucleotide sequence ID" value="NZ_JADEYS010000002.1"/>
</dbReference>
<accession>A0A8J7K4Z4</accession>
<comment type="caution">
    <text evidence="1">The sequence shown here is derived from an EMBL/GenBank/DDBJ whole genome shotgun (WGS) entry which is preliminary data.</text>
</comment>
<dbReference type="InterPro" id="IPR021378">
    <property type="entry name" value="DUF3010"/>
</dbReference>
<sequence>MKVCGVELTGSEAIITLLSLSDGLFDIPDCRQRKLTLHNPNNQEEVQHFQFTFRKLMEDYGVECAVIRQRPTTGKFSGSAVGFKLEAAIQLIEGLKVVMTPSSEIKEQLKRNPIMIDFRETGLKKFQEPAFITAYCYLNHMHYNG</sequence>
<proteinExistence type="predicted"/>
<dbReference type="AlphaFoldDB" id="A0A8J7K4Z4"/>
<reference evidence="1" key="1">
    <citation type="submission" date="2020-10" db="EMBL/GenBank/DDBJ databases">
        <title>Bacterium isolated from coastal waters sediment.</title>
        <authorList>
            <person name="Chen R.-J."/>
            <person name="Lu D.-C."/>
            <person name="Zhu K.-L."/>
            <person name="Du Z.-J."/>
        </authorList>
    </citation>
    <scope>NUCLEOTIDE SEQUENCE</scope>
    <source>
        <strain evidence="1">N1Y112</strain>
    </source>
</reference>
<dbReference type="EMBL" id="JADEYS010000002">
    <property type="protein sequence ID" value="MBE9396245.1"/>
    <property type="molecule type" value="Genomic_DNA"/>
</dbReference>
<keyword evidence="2" id="KW-1185">Reference proteome</keyword>
<gene>
    <name evidence="1" type="ORF">IOQ59_03095</name>
</gene>
<dbReference type="Proteomes" id="UP000640333">
    <property type="component" value="Unassembled WGS sequence"/>
</dbReference>
<name>A0A8J7K4Z4_9GAMM</name>
<evidence type="ECO:0000313" key="2">
    <source>
        <dbReference type="Proteomes" id="UP000640333"/>
    </source>
</evidence>
<dbReference type="Pfam" id="PF11215">
    <property type="entry name" value="DUF3010"/>
    <property type="match status" value="1"/>
</dbReference>
<protein>
    <submittedName>
        <fullName evidence="1">DUF3010 family protein</fullName>
    </submittedName>
</protein>
<organism evidence="1 2">
    <name type="scientific">Pontibacterium sinense</name>
    <dbReference type="NCBI Taxonomy" id="2781979"/>
    <lineage>
        <taxon>Bacteria</taxon>
        <taxon>Pseudomonadati</taxon>
        <taxon>Pseudomonadota</taxon>
        <taxon>Gammaproteobacteria</taxon>
        <taxon>Oceanospirillales</taxon>
        <taxon>Oceanospirillaceae</taxon>
        <taxon>Pontibacterium</taxon>
    </lineage>
</organism>